<evidence type="ECO:0000313" key="5">
    <source>
        <dbReference type="Proteomes" id="UP000247763"/>
    </source>
</evidence>
<protein>
    <submittedName>
        <fullName evidence="4">Imidazolonepropionase</fullName>
    </submittedName>
</protein>
<dbReference type="InterPro" id="IPR032466">
    <property type="entry name" value="Metal_Hydrolase"/>
</dbReference>
<dbReference type="PANTHER" id="PTHR43135:SF3">
    <property type="entry name" value="ALPHA-D-RIBOSE 1-METHYLPHOSPHONATE 5-TRIPHOSPHATE DIPHOSPHATASE"/>
    <property type="match status" value="1"/>
</dbReference>
<reference evidence="5" key="1">
    <citation type="submission" date="2018-05" db="EMBL/GenBank/DDBJ databases">
        <title>Genome sequencing of Phenylobacterium sp. HYN0004.</title>
        <authorList>
            <person name="Yi H."/>
            <person name="Baek C."/>
        </authorList>
    </citation>
    <scope>NUCLEOTIDE SEQUENCE [LARGE SCALE GENOMIC DNA]</scope>
    <source>
        <strain evidence="5">HYN0004</strain>
    </source>
</reference>
<dbReference type="OrthoDB" id="9802793at2"/>
<dbReference type="AlphaFoldDB" id="A0A2Z3HZD3"/>
<feature type="chain" id="PRO_5016365479" evidence="2">
    <location>
        <begin position="22"/>
        <end position="452"/>
    </location>
</feature>
<feature type="domain" description="Amidohydrolase-related" evidence="3">
    <location>
        <begin position="312"/>
        <end position="412"/>
    </location>
</feature>
<sequence length="452" mass="46474">MRRLAPIAALLAFAAALPAAAETLAITGARILTAGPAGTLEQGVVVIRDGKIVSVGRGAPPAGARVIDASGAVVTPGLFATGSLLGAVEISALGDDLSVDNPQIGAAFDIREGLDPASTLIPVARTGGLTSAVVLPQPAGAGWDYHEDDGDVEDDRLTSGGSGGPRPNTLFAGQGAVIRLNGGEDMVVRGGVGVVVAFGKAGARSAGGARGAQVAALKAVLADVRAYAANRGAWEKGSYRELGLSKADLEALVPLAQGRTPLIARVHRAADIRAVLKLAREEKLKLILEGAEEGWMAAAEIARAGAPVLINPITDRPESFEILGATLENAARLHAAGVTLAFTGPEGAAHRARETRYGAGTAVAWGLPWDAALAAVTINPARMFGVGDRTGSLEPGKDADLVIWSGDPFEPLSTPRAVYIRGQAQDLTTRQTELRDRYKDLGGPLPPAYRHR</sequence>
<dbReference type="InterPro" id="IPR006680">
    <property type="entry name" value="Amidohydro-rel"/>
</dbReference>
<dbReference type="InterPro" id="IPR051781">
    <property type="entry name" value="Metallo-dep_Hydrolase"/>
</dbReference>
<gene>
    <name evidence="4" type="ORF">HYN04_01560</name>
</gene>
<evidence type="ECO:0000313" key="4">
    <source>
        <dbReference type="EMBL" id="AWM76564.1"/>
    </source>
</evidence>
<dbReference type="Gene3D" id="3.20.20.140">
    <property type="entry name" value="Metal-dependent hydrolases"/>
    <property type="match status" value="2"/>
</dbReference>
<name>A0A2Z3HZD3_9CAUL</name>
<dbReference type="RefSeq" id="WP_110449133.1">
    <property type="nucleotide sequence ID" value="NZ_CP029479.1"/>
</dbReference>
<keyword evidence="2" id="KW-0732">Signal</keyword>
<dbReference type="SUPFAM" id="SSF51556">
    <property type="entry name" value="Metallo-dependent hydrolases"/>
    <property type="match status" value="1"/>
</dbReference>
<feature type="signal peptide" evidence="2">
    <location>
        <begin position="1"/>
        <end position="21"/>
    </location>
</feature>
<dbReference type="Pfam" id="PF01979">
    <property type="entry name" value="Amidohydro_1"/>
    <property type="match status" value="1"/>
</dbReference>
<evidence type="ECO:0000256" key="1">
    <source>
        <dbReference type="SAM" id="MobiDB-lite"/>
    </source>
</evidence>
<feature type="region of interest" description="Disordered" evidence="1">
    <location>
        <begin position="146"/>
        <end position="168"/>
    </location>
</feature>
<keyword evidence="5" id="KW-1185">Reference proteome</keyword>
<dbReference type="SUPFAM" id="SSF51338">
    <property type="entry name" value="Composite domain of metallo-dependent hydrolases"/>
    <property type="match status" value="1"/>
</dbReference>
<organism evidence="4 5">
    <name type="scientific">Phenylobacterium parvum</name>
    <dbReference type="NCBI Taxonomy" id="2201350"/>
    <lineage>
        <taxon>Bacteria</taxon>
        <taxon>Pseudomonadati</taxon>
        <taxon>Pseudomonadota</taxon>
        <taxon>Alphaproteobacteria</taxon>
        <taxon>Caulobacterales</taxon>
        <taxon>Caulobacteraceae</taxon>
        <taxon>Phenylobacterium</taxon>
    </lineage>
</organism>
<dbReference type="InterPro" id="IPR011059">
    <property type="entry name" value="Metal-dep_hydrolase_composite"/>
</dbReference>
<dbReference type="Proteomes" id="UP000247763">
    <property type="component" value="Chromosome"/>
</dbReference>
<dbReference type="GO" id="GO:0016810">
    <property type="term" value="F:hydrolase activity, acting on carbon-nitrogen (but not peptide) bonds"/>
    <property type="evidence" value="ECO:0007669"/>
    <property type="project" value="InterPro"/>
</dbReference>
<evidence type="ECO:0000259" key="3">
    <source>
        <dbReference type="Pfam" id="PF01979"/>
    </source>
</evidence>
<dbReference type="PANTHER" id="PTHR43135">
    <property type="entry name" value="ALPHA-D-RIBOSE 1-METHYLPHOSPHONATE 5-TRIPHOSPHATE DIPHOSPHATASE"/>
    <property type="match status" value="1"/>
</dbReference>
<accession>A0A2Z3HZD3</accession>
<proteinExistence type="predicted"/>
<dbReference type="EMBL" id="CP029479">
    <property type="protein sequence ID" value="AWM76564.1"/>
    <property type="molecule type" value="Genomic_DNA"/>
</dbReference>
<evidence type="ECO:0000256" key="2">
    <source>
        <dbReference type="SAM" id="SignalP"/>
    </source>
</evidence>
<dbReference type="KEGG" id="phb:HYN04_01560"/>